<organism evidence="3 5">
    <name type="scientific">Heterodera trifolii</name>
    <dbReference type="NCBI Taxonomy" id="157864"/>
    <lineage>
        <taxon>Eukaryota</taxon>
        <taxon>Metazoa</taxon>
        <taxon>Ecdysozoa</taxon>
        <taxon>Nematoda</taxon>
        <taxon>Chromadorea</taxon>
        <taxon>Rhabditida</taxon>
        <taxon>Tylenchina</taxon>
        <taxon>Tylenchomorpha</taxon>
        <taxon>Tylenchoidea</taxon>
        <taxon>Heteroderidae</taxon>
        <taxon>Heteroderinae</taxon>
        <taxon>Heterodera</taxon>
    </lineage>
</organism>
<name>A0ABD2HS57_9BILA</name>
<proteinExistence type="predicted"/>
<dbReference type="Proteomes" id="UP001620626">
    <property type="component" value="Unassembled WGS sequence"/>
</dbReference>
<protein>
    <submittedName>
        <fullName evidence="3">Uncharacterized protein</fullName>
    </submittedName>
</protein>
<evidence type="ECO:0000313" key="5">
    <source>
        <dbReference type="Proteomes" id="UP001620626"/>
    </source>
</evidence>
<dbReference type="EMBL" id="JBICBT010001311">
    <property type="protein sequence ID" value="KAL3073787.1"/>
    <property type="molecule type" value="Genomic_DNA"/>
</dbReference>
<keyword evidence="5" id="KW-1185">Reference proteome</keyword>
<evidence type="ECO:0000313" key="4">
    <source>
        <dbReference type="EMBL" id="KAL3073787.1"/>
    </source>
</evidence>
<keyword evidence="2" id="KW-1133">Transmembrane helix</keyword>
<evidence type="ECO:0000256" key="2">
    <source>
        <dbReference type="SAM" id="Phobius"/>
    </source>
</evidence>
<keyword evidence="2" id="KW-0472">Membrane</keyword>
<sequence>MLLGHRRTTQVDEEKGEGGGGVSEVLQHPIHRFCSPFFARSSVFTFFKLRSSQIFAVRHFFCSSALFLRFSSAFPLPFRRLLNNVVVAVVMCLEAGVCIDIGIGTRHFGVRLCGSSDCG</sequence>
<feature type="transmembrane region" description="Helical" evidence="2">
    <location>
        <begin position="81"/>
        <end position="103"/>
    </location>
</feature>
<dbReference type="AlphaFoldDB" id="A0ABD2HS57"/>
<evidence type="ECO:0000313" key="3">
    <source>
        <dbReference type="EMBL" id="KAL3069546.1"/>
    </source>
</evidence>
<feature type="region of interest" description="Disordered" evidence="1">
    <location>
        <begin position="1"/>
        <end position="20"/>
    </location>
</feature>
<comment type="caution">
    <text evidence="3">The sequence shown here is derived from an EMBL/GenBank/DDBJ whole genome shotgun (WGS) entry which is preliminary data.</text>
</comment>
<keyword evidence="2" id="KW-0812">Transmembrane</keyword>
<accession>A0ABD2HS57</accession>
<dbReference type="EMBL" id="JBICBT010001395">
    <property type="protein sequence ID" value="KAL3069546.1"/>
    <property type="molecule type" value="Genomic_DNA"/>
</dbReference>
<evidence type="ECO:0000256" key="1">
    <source>
        <dbReference type="SAM" id="MobiDB-lite"/>
    </source>
</evidence>
<reference evidence="3 5" key="1">
    <citation type="submission" date="2024-10" db="EMBL/GenBank/DDBJ databases">
        <authorList>
            <person name="Kim D."/>
        </authorList>
    </citation>
    <scope>NUCLEOTIDE SEQUENCE [LARGE SCALE GENOMIC DNA]</scope>
    <source>
        <strain evidence="3">BH-2024</strain>
    </source>
</reference>
<gene>
    <name evidence="3" type="ORF">niasHT_034728</name>
    <name evidence="4" type="ORF">niasHT_038712</name>
</gene>